<evidence type="ECO:0000313" key="1">
    <source>
        <dbReference type="EMBL" id="MVW76490.1"/>
    </source>
</evidence>
<dbReference type="AlphaFoldDB" id="A0A6I4KUY2"/>
<accession>A0A6I4KUY2</accession>
<dbReference type="PROSITE" id="PS51257">
    <property type="entry name" value="PROKAR_LIPOPROTEIN"/>
    <property type="match status" value="1"/>
</dbReference>
<organism evidence="1 2">
    <name type="scientific">Pseudomonas xionganensis</name>
    <dbReference type="NCBI Taxonomy" id="2654845"/>
    <lineage>
        <taxon>Bacteria</taxon>
        <taxon>Pseudomonadati</taxon>
        <taxon>Pseudomonadota</taxon>
        <taxon>Gammaproteobacteria</taxon>
        <taxon>Pseudomonadales</taxon>
        <taxon>Pseudomonadaceae</taxon>
        <taxon>Pseudomonas</taxon>
    </lineage>
</organism>
<dbReference type="Pfam" id="PF19795">
    <property type="entry name" value="DUF6279"/>
    <property type="match status" value="1"/>
</dbReference>
<dbReference type="EMBL" id="WKJZ01000002">
    <property type="protein sequence ID" value="MVW76490.1"/>
    <property type="molecule type" value="Genomic_DNA"/>
</dbReference>
<proteinExistence type="predicted"/>
<sequence>MGWQPVKTGLILLLLTSLLVACSRVDLAYRNLDRLIPWRLDHYLALDAEQKRWLKPRLQNQLQWHCSAELPRYIDWLQRSEQLFRADPKPQQLLAQFAEFDSAIDRLYRQITSDAIELLQGLSPAQVEHLRQAMEERNQEDHQDYIEPPAATLLSQRTTRMEKRLRPWLGKLNATQKAHVQTWAQRLEGQSPLWLDNRRHWQALLLEALQSRQQADFAERLKPLLEERERFYTEPYRQAASNSRQALAQLFSDLLASAEPEQRQRLSKRLADLREDLEGQRCG</sequence>
<name>A0A6I4KUY2_9PSED</name>
<protein>
    <recommendedName>
        <fullName evidence="3">Lipoprotein</fullName>
    </recommendedName>
</protein>
<dbReference type="PIRSF" id="PIRSF028200">
    <property type="entry name" value="UCP028200"/>
    <property type="match status" value="1"/>
</dbReference>
<dbReference type="RefSeq" id="WP_160346739.1">
    <property type="nucleotide sequence ID" value="NZ_WKJZ01000002.1"/>
</dbReference>
<reference evidence="1 2" key="1">
    <citation type="submission" date="2019-11" db="EMBL/GenBank/DDBJ databases">
        <title>Pseudomonas flavidum sp. nov., isolated from Baiyang Lake.</title>
        <authorList>
            <person name="Zhao Y."/>
        </authorList>
    </citation>
    <scope>NUCLEOTIDE SEQUENCE [LARGE SCALE GENOMIC DNA]</scope>
    <source>
        <strain evidence="2">R-22-3 w-18</strain>
    </source>
</reference>
<dbReference type="Proteomes" id="UP000429555">
    <property type="component" value="Unassembled WGS sequence"/>
</dbReference>
<dbReference type="InterPro" id="IPR016875">
    <property type="entry name" value="UCP028200"/>
</dbReference>
<evidence type="ECO:0000313" key="2">
    <source>
        <dbReference type="Proteomes" id="UP000429555"/>
    </source>
</evidence>
<keyword evidence="2" id="KW-1185">Reference proteome</keyword>
<evidence type="ECO:0008006" key="3">
    <source>
        <dbReference type="Google" id="ProtNLM"/>
    </source>
</evidence>
<gene>
    <name evidence="1" type="ORF">GJV18_14310</name>
</gene>
<comment type="caution">
    <text evidence="1">The sequence shown here is derived from an EMBL/GenBank/DDBJ whole genome shotgun (WGS) entry which is preliminary data.</text>
</comment>